<feature type="signal peptide" evidence="1">
    <location>
        <begin position="1"/>
        <end position="19"/>
    </location>
</feature>
<keyword evidence="3" id="KW-1185">Reference proteome</keyword>
<dbReference type="Proteomes" id="UP001595420">
    <property type="component" value="Unassembled WGS sequence"/>
</dbReference>
<reference evidence="3" key="1">
    <citation type="journal article" date="2019" name="Int. J. Syst. Evol. Microbiol.">
        <title>The Global Catalogue of Microorganisms (GCM) 10K type strain sequencing project: providing services to taxonomists for standard genome sequencing and annotation.</title>
        <authorList>
            <consortium name="The Broad Institute Genomics Platform"/>
            <consortium name="The Broad Institute Genome Sequencing Center for Infectious Disease"/>
            <person name="Wu L."/>
            <person name="Ma J."/>
        </authorList>
    </citation>
    <scope>NUCLEOTIDE SEQUENCE [LARGE SCALE GENOMIC DNA]</scope>
    <source>
        <strain evidence="3">CGMCC 1.16855</strain>
    </source>
</reference>
<keyword evidence="1" id="KW-0732">Signal</keyword>
<dbReference type="PROSITE" id="PS51257">
    <property type="entry name" value="PROKAR_LIPOPROTEIN"/>
    <property type="match status" value="1"/>
</dbReference>
<feature type="chain" id="PRO_5046516157" description="Lipoprotein" evidence="1">
    <location>
        <begin position="20"/>
        <end position="178"/>
    </location>
</feature>
<comment type="caution">
    <text evidence="2">The sequence shown here is derived from an EMBL/GenBank/DDBJ whole genome shotgun (WGS) entry which is preliminary data.</text>
</comment>
<dbReference type="EMBL" id="JBHRSB010000002">
    <property type="protein sequence ID" value="MFC3000025.1"/>
    <property type="molecule type" value="Genomic_DNA"/>
</dbReference>
<proteinExistence type="predicted"/>
<evidence type="ECO:0000256" key="1">
    <source>
        <dbReference type="SAM" id="SignalP"/>
    </source>
</evidence>
<accession>A0ABV7BVD5</accession>
<protein>
    <recommendedName>
        <fullName evidence="4">Lipoprotein</fullName>
    </recommendedName>
</protein>
<dbReference type="RefSeq" id="WP_216836087.1">
    <property type="nucleotide sequence ID" value="NZ_JAFNJS010000002.1"/>
</dbReference>
<evidence type="ECO:0000313" key="3">
    <source>
        <dbReference type="Proteomes" id="UP001595420"/>
    </source>
</evidence>
<evidence type="ECO:0008006" key="4">
    <source>
        <dbReference type="Google" id="ProtNLM"/>
    </source>
</evidence>
<gene>
    <name evidence="2" type="ORF">ACFOD3_08975</name>
</gene>
<evidence type="ECO:0000313" key="2">
    <source>
        <dbReference type="EMBL" id="MFC3000025.1"/>
    </source>
</evidence>
<sequence>MRRPVVLGLLVLTVLSACAQPQPVGRRVVLPPRTAPAEPAERGEASWSFSIANGVCSASLVQEGVTLAVAAGPGRDVTYTAQAGRRISQVAFRGTEGNWQLRFPGTATRVTRRLDAAGERRLRAMLAGGTLRYSRPGARVLAVAVPDAGISGRDWFGCVSALQSAPPAPRQSDADAPA</sequence>
<organism evidence="2 3">
    <name type="scientific">Falsiroseomonas tokyonensis</name>
    <dbReference type="NCBI Taxonomy" id="430521"/>
    <lineage>
        <taxon>Bacteria</taxon>
        <taxon>Pseudomonadati</taxon>
        <taxon>Pseudomonadota</taxon>
        <taxon>Alphaproteobacteria</taxon>
        <taxon>Acetobacterales</taxon>
        <taxon>Roseomonadaceae</taxon>
        <taxon>Falsiroseomonas</taxon>
    </lineage>
</organism>
<name>A0ABV7BVD5_9PROT</name>